<reference evidence="1" key="1">
    <citation type="submission" date="2025-09" db="UniProtKB">
        <authorList>
            <consortium name="EnsemblPlants"/>
        </authorList>
    </citation>
    <scope>IDENTIFICATION</scope>
</reference>
<dbReference type="EnsemblPlants" id="AVESA.00010b.r2.UnG1492090.2">
    <property type="protein sequence ID" value="AVESA.00010b.r2.UnG1492090.2.CDS"/>
    <property type="gene ID" value="AVESA.00010b.r2.UnG1492090"/>
</dbReference>
<evidence type="ECO:0000313" key="1">
    <source>
        <dbReference type="EnsemblPlants" id="AVESA.00010b.r2.UnG1492090.2.CDS"/>
    </source>
</evidence>
<accession>A0ACD6AU70</accession>
<proteinExistence type="predicted"/>
<organism evidence="1 2">
    <name type="scientific">Avena sativa</name>
    <name type="common">Oat</name>
    <dbReference type="NCBI Taxonomy" id="4498"/>
    <lineage>
        <taxon>Eukaryota</taxon>
        <taxon>Viridiplantae</taxon>
        <taxon>Streptophyta</taxon>
        <taxon>Embryophyta</taxon>
        <taxon>Tracheophyta</taxon>
        <taxon>Spermatophyta</taxon>
        <taxon>Magnoliopsida</taxon>
        <taxon>Liliopsida</taxon>
        <taxon>Poales</taxon>
        <taxon>Poaceae</taxon>
        <taxon>BOP clade</taxon>
        <taxon>Pooideae</taxon>
        <taxon>Poodae</taxon>
        <taxon>Poeae</taxon>
        <taxon>Poeae Chloroplast Group 1 (Aveneae type)</taxon>
        <taxon>Aveninae</taxon>
        <taxon>Avena</taxon>
    </lineage>
</organism>
<sequence length="119" mass="13485">MMAKGLMARSDNAGTKKSPLQIQMLEMFYSDVQYPKPEDMAEYAASVGLTYSQVRIWFKERRRKERKHREAAGVHMETQVSAGSTGFSCSSSRYSSFANLAWTIFWACGLRMTLLLIGV</sequence>
<name>A0ACD6AU70_AVESA</name>
<dbReference type="Proteomes" id="UP001732700">
    <property type="component" value="Unassembled WGS sequence"/>
</dbReference>
<evidence type="ECO:0000313" key="2">
    <source>
        <dbReference type="Proteomes" id="UP001732700"/>
    </source>
</evidence>
<keyword evidence="2" id="KW-1185">Reference proteome</keyword>
<protein>
    <submittedName>
        <fullName evidence="1">Uncharacterized protein</fullName>
    </submittedName>
</protein>